<organism evidence="6">
    <name type="scientific">human gut metagenome</name>
    <dbReference type="NCBI Taxonomy" id="408170"/>
    <lineage>
        <taxon>unclassified sequences</taxon>
        <taxon>metagenomes</taxon>
        <taxon>organismal metagenomes</taxon>
    </lineage>
</organism>
<keyword evidence="4 5" id="KW-0472">Membrane</keyword>
<comment type="caution">
    <text evidence="6">The sequence shown here is derived from an EMBL/GenBank/DDBJ whole genome shotgun (WGS) entry which is preliminary data.</text>
</comment>
<sequence>FGAVMSIVNAFNMGWIGVTLAGANPTPDYAGQLIANHIDDYAYVRYEMGYASAVSVALLCLVWICSKVANKLFTEKDEY</sequence>
<feature type="transmembrane region" description="Helical" evidence="5">
    <location>
        <begin position="48"/>
        <end position="66"/>
    </location>
</feature>
<proteinExistence type="predicted"/>
<evidence type="ECO:0000256" key="3">
    <source>
        <dbReference type="ARBA" id="ARBA00022989"/>
    </source>
</evidence>
<gene>
    <name evidence="6" type="ORF">LEA_18296</name>
</gene>
<protein>
    <submittedName>
        <fullName evidence="6">Binding-protein-dependent transport system inner membrane component</fullName>
    </submittedName>
</protein>
<comment type="subcellular location">
    <subcellularLocation>
        <location evidence="1">Membrane</location>
        <topology evidence="1">Multi-pass membrane protein</topology>
    </subcellularLocation>
</comment>
<dbReference type="AlphaFoldDB" id="K1S2Q4"/>
<keyword evidence="3 5" id="KW-1133">Transmembrane helix</keyword>
<reference evidence="6" key="1">
    <citation type="journal article" date="2013" name="Environ. Microbiol.">
        <title>Microbiota from the distal guts of lean and obese adolescents exhibit partial functional redundancy besides clear differences in community structure.</title>
        <authorList>
            <person name="Ferrer M."/>
            <person name="Ruiz A."/>
            <person name="Lanza F."/>
            <person name="Haange S.B."/>
            <person name="Oberbach A."/>
            <person name="Till H."/>
            <person name="Bargiela R."/>
            <person name="Campoy C."/>
            <person name="Segura M.T."/>
            <person name="Richter M."/>
            <person name="von Bergen M."/>
            <person name="Seifert J."/>
            <person name="Suarez A."/>
        </authorList>
    </citation>
    <scope>NUCLEOTIDE SEQUENCE</scope>
</reference>
<dbReference type="InterPro" id="IPR035906">
    <property type="entry name" value="MetI-like_sf"/>
</dbReference>
<evidence type="ECO:0000256" key="1">
    <source>
        <dbReference type="ARBA" id="ARBA00004141"/>
    </source>
</evidence>
<evidence type="ECO:0000256" key="4">
    <source>
        <dbReference type="ARBA" id="ARBA00023136"/>
    </source>
</evidence>
<evidence type="ECO:0000256" key="5">
    <source>
        <dbReference type="SAM" id="Phobius"/>
    </source>
</evidence>
<accession>K1S2Q4</accession>
<dbReference type="EMBL" id="AJWY01012546">
    <property type="protein sequence ID" value="EKC49644.1"/>
    <property type="molecule type" value="Genomic_DNA"/>
</dbReference>
<evidence type="ECO:0000313" key="6">
    <source>
        <dbReference type="EMBL" id="EKC49644.1"/>
    </source>
</evidence>
<name>K1S2Q4_9ZZZZ</name>
<keyword evidence="2 5" id="KW-0812">Transmembrane</keyword>
<evidence type="ECO:0000256" key="2">
    <source>
        <dbReference type="ARBA" id="ARBA00022692"/>
    </source>
</evidence>
<feature type="non-terminal residue" evidence="6">
    <location>
        <position position="1"/>
    </location>
</feature>
<dbReference type="Gene3D" id="1.10.3720.10">
    <property type="entry name" value="MetI-like"/>
    <property type="match status" value="1"/>
</dbReference>
<dbReference type="GO" id="GO:0016020">
    <property type="term" value="C:membrane"/>
    <property type="evidence" value="ECO:0007669"/>
    <property type="project" value="UniProtKB-SubCell"/>
</dbReference>